<dbReference type="GO" id="GO:0003677">
    <property type="term" value="F:DNA binding"/>
    <property type="evidence" value="ECO:0007669"/>
    <property type="project" value="UniProtKB-KW"/>
</dbReference>
<gene>
    <name evidence="5" type="ORF">ABEB36_008476</name>
</gene>
<organism evidence="5 6">
    <name type="scientific">Hypothenemus hampei</name>
    <name type="common">Coffee berry borer</name>
    <dbReference type="NCBI Taxonomy" id="57062"/>
    <lineage>
        <taxon>Eukaryota</taxon>
        <taxon>Metazoa</taxon>
        <taxon>Ecdysozoa</taxon>
        <taxon>Arthropoda</taxon>
        <taxon>Hexapoda</taxon>
        <taxon>Insecta</taxon>
        <taxon>Pterygota</taxon>
        <taxon>Neoptera</taxon>
        <taxon>Endopterygota</taxon>
        <taxon>Coleoptera</taxon>
        <taxon>Polyphaga</taxon>
        <taxon>Cucujiformia</taxon>
        <taxon>Curculionidae</taxon>
        <taxon>Scolytinae</taxon>
        <taxon>Hypothenemus</taxon>
    </lineage>
</organism>
<reference evidence="5 6" key="1">
    <citation type="submission" date="2024-05" db="EMBL/GenBank/DDBJ databases">
        <title>Genetic variation in Jamaican populations of the coffee berry borer (Hypothenemus hampei).</title>
        <authorList>
            <person name="Errbii M."/>
            <person name="Myrie A."/>
        </authorList>
    </citation>
    <scope>NUCLEOTIDE SEQUENCE [LARGE SCALE GENOMIC DNA]</scope>
    <source>
        <strain evidence="5">JA-Hopewell-2020-01-JO</strain>
        <tissue evidence="5">Whole body</tissue>
    </source>
</reference>
<dbReference type="FunFam" id="4.10.280.10:FF:000015">
    <property type="entry name" value="T-cell acute lymphocytic leukemia 1"/>
    <property type="match status" value="1"/>
</dbReference>
<evidence type="ECO:0000256" key="3">
    <source>
        <dbReference type="ARBA" id="ARBA00023163"/>
    </source>
</evidence>
<keyword evidence="1" id="KW-0805">Transcription regulation</keyword>
<dbReference type="Proteomes" id="UP001566132">
    <property type="component" value="Unassembled WGS sequence"/>
</dbReference>
<evidence type="ECO:0000313" key="5">
    <source>
        <dbReference type="EMBL" id="KAL1497532.1"/>
    </source>
</evidence>
<dbReference type="EMBL" id="JBDJPC010000006">
    <property type="protein sequence ID" value="KAL1497532.1"/>
    <property type="molecule type" value="Genomic_DNA"/>
</dbReference>
<evidence type="ECO:0000259" key="4">
    <source>
        <dbReference type="PROSITE" id="PS50888"/>
    </source>
</evidence>
<proteinExistence type="predicted"/>
<keyword evidence="3" id="KW-0804">Transcription</keyword>
<protein>
    <recommendedName>
        <fullName evidence="4">BHLH domain-containing protein</fullName>
    </recommendedName>
</protein>
<dbReference type="Gene3D" id="4.10.280.10">
    <property type="entry name" value="Helix-loop-helix DNA-binding domain"/>
    <property type="match status" value="1"/>
</dbReference>
<dbReference type="AlphaFoldDB" id="A0ABD1EMM5"/>
<dbReference type="CDD" id="cd19708">
    <property type="entry name" value="bHLH_TS_dHLH3B_like"/>
    <property type="match status" value="1"/>
</dbReference>
<dbReference type="InterPro" id="IPR011598">
    <property type="entry name" value="bHLH_dom"/>
</dbReference>
<dbReference type="PANTHER" id="PTHR13864">
    <property type="entry name" value="T-CELL ACUTE LYMPHOCYTIC LEUKEMIA/STEM CELL LEUKEMIA-RELATED"/>
    <property type="match status" value="1"/>
</dbReference>
<comment type="caution">
    <text evidence="5">The sequence shown here is derived from an EMBL/GenBank/DDBJ whole genome shotgun (WGS) entry which is preliminary data.</text>
</comment>
<feature type="domain" description="BHLH" evidence="4">
    <location>
        <begin position="98"/>
        <end position="150"/>
    </location>
</feature>
<dbReference type="Pfam" id="PF00010">
    <property type="entry name" value="HLH"/>
    <property type="match status" value="1"/>
</dbReference>
<evidence type="ECO:0000256" key="1">
    <source>
        <dbReference type="ARBA" id="ARBA00023015"/>
    </source>
</evidence>
<evidence type="ECO:0000313" key="6">
    <source>
        <dbReference type="Proteomes" id="UP001566132"/>
    </source>
</evidence>
<keyword evidence="2" id="KW-0238">DNA-binding</keyword>
<dbReference type="SUPFAM" id="SSF47459">
    <property type="entry name" value="HLH, helix-loop-helix DNA-binding domain"/>
    <property type="match status" value="1"/>
</dbReference>
<dbReference type="InterPro" id="IPR036638">
    <property type="entry name" value="HLH_DNA-bd_sf"/>
</dbReference>
<dbReference type="SMART" id="SM00353">
    <property type="entry name" value="HLH"/>
    <property type="match status" value="1"/>
</dbReference>
<dbReference type="PROSITE" id="PS50888">
    <property type="entry name" value="BHLH"/>
    <property type="match status" value="1"/>
</dbReference>
<dbReference type="PANTHER" id="PTHR13864:SF15">
    <property type="entry name" value="T-CELL ACUTE LYMPHOCYTIC LEUKEMIA PROTEIN 1 HOMOLOG-RELATED"/>
    <property type="match status" value="1"/>
</dbReference>
<name>A0ABD1EMM5_HYPHA</name>
<accession>A0ABD1EMM5</accession>
<keyword evidence="6" id="KW-1185">Reference proteome</keyword>
<dbReference type="InterPro" id="IPR040238">
    <property type="entry name" value="TAL-like"/>
</dbReference>
<sequence>MPLITAVSDAKRTENSLKWSQDVEKMDFSTSSSASLTDRKIVNSISHHDVDSLSEDDDFSDELSLNDSDDDNKRYDLSRHSSHNSFQPVKEVQNRGFVKKIFTNSRERWRQQNVSGAFAELRKLVPTHPPDKKLSKNEILRMAIRYIRLLTNVLEWQQSNPTSIEVTIKCEDFHNRHNNCLTVNPNMTRTRLRLKRNILIAQPMPICDRNGNNLLMIAPNNHLPLKGMEISRFRRISTIHEVKNEKDENGKDNDKIKE</sequence>
<evidence type="ECO:0000256" key="2">
    <source>
        <dbReference type="ARBA" id="ARBA00023125"/>
    </source>
</evidence>